<dbReference type="PROSITE" id="PS50042">
    <property type="entry name" value="CNMP_BINDING_3"/>
    <property type="match status" value="1"/>
</dbReference>
<dbReference type="Gene3D" id="1.25.40.20">
    <property type="entry name" value="Ankyrin repeat-containing domain"/>
    <property type="match status" value="2"/>
</dbReference>
<dbReference type="SUPFAM" id="SSF81324">
    <property type="entry name" value="Voltage-gated potassium channels"/>
    <property type="match status" value="1"/>
</dbReference>
<keyword evidence="6" id="KW-0851">Voltage-gated channel</keyword>
<dbReference type="PROSITE" id="PS50088">
    <property type="entry name" value="ANK_REPEAT"/>
    <property type="match status" value="3"/>
</dbReference>
<dbReference type="PANTHER" id="PTHR45743">
    <property type="entry name" value="POTASSIUM CHANNEL AKT1"/>
    <property type="match status" value="1"/>
</dbReference>
<comment type="caution">
    <text evidence="15">The sequence shown here is derived from an EMBL/GenBank/DDBJ whole genome shotgun (WGS) entry which is preliminary data.</text>
</comment>
<evidence type="ECO:0000313" key="16">
    <source>
        <dbReference type="Proteomes" id="UP001465755"/>
    </source>
</evidence>
<keyword evidence="7 13" id="KW-1133">Transmembrane helix</keyword>
<comment type="subcellular location">
    <subcellularLocation>
        <location evidence="1">Membrane</location>
        <topology evidence="1">Multi-pass membrane protein</topology>
    </subcellularLocation>
</comment>
<dbReference type="SUPFAM" id="SSF51206">
    <property type="entry name" value="cAMP-binding domain-like"/>
    <property type="match status" value="1"/>
</dbReference>
<evidence type="ECO:0000256" key="8">
    <source>
        <dbReference type="ARBA" id="ARBA00023065"/>
    </source>
</evidence>
<dbReference type="Gene3D" id="1.10.287.70">
    <property type="match status" value="1"/>
</dbReference>
<dbReference type="Gene3D" id="2.60.120.10">
    <property type="entry name" value="Jelly Rolls"/>
    <property type="match status" value="1"/>
</dbReference>
<evidence type="ECO:0000256" key="6">
    <source>
        <dbReference type="ARBA" id="ARBA00022882"/>
    </source>
</evidence>
<feature type="region of interest" description="Disordered" evidence="12">
    <location>
        <begin position="583"/>
        <end position="624"/>
    </location>
</feature>
<keyword evidence="16" id="KW-1185">Reference proteome</keyword>
<sequence length="843" mass="93321">MRQDAGSAPDQDRVGEESSNASSRSAPYDSDSSEEHEPLTSQQGLRHAHSYSKLPFSEVLRPWKPGASHLPGCLLHPEGDRYSYWWGLTIASAAFTGAFEPFAIGFVTDPGELPWKTASAIIDHVLQLIFLVDMVLSFFVAHREGDAVVTSHKLIAVRYLRGRFWVDLAAWLPLDIIVMMFVRSSCSQRTADYISLLRLAHMVRLYRLRWWFTHLEYTITVSLLLTTLLRNLLYVFYSVHVAACGFYFIALQYGLGDNTWIGRRFGDVSSISTPERYIFSLYWSITTLATVGYGDLSAANTGEAIWSTIFMFVNLALSAYILGTITLLVVRSDEQAGEFREQSNAMKQYNHLNNLPHTLRSSMQEHLRLHFASKAASDEAVLGILPTPLRRRVLRHLYQHVLHSCTLFKDARQRFLDALLGTARIELFMPQVEILSVGDFVNEMLLIVAGHACLVGPGKLDAGEDLLLVGDDNKSVHDGQKSRLGPGEMVGGVAFFTEVPQMESVHSLTTCKILVVPRHRYDQLVSSFPLSARAVLLNLQRQCEQAAAKEFRYSGGGQACEAAVESERPFLRYGWSSPELAEDEFQRRLPRPSQAGSSDRSRSPDPGFGSSALTRSASMALSPQQEQSVSQLIRVRDLVNQQIRKQDADRTNTFHYAASFGDVSTVRKMLQQGFDANATDYDSRTALMLACAKGHGEVVSTLLAAGADPSKRDHLGGHALLEACKQGHDELIDRLKDPEIWKNMDSTETASLLCEAVFNGDLAFLRRLLRAGAPPGAQDYDARTPLHIAACEGHAAAAGVLVEAGGPDLVTEKDRWGRTPLDEADRVGAQPVINLLKKALQGS</sequence>
<feature type="transmembrane region" description="Helical" evidence="13">
    <location>
        <begin position="120"/>
        <end position="142"/>
    </location>
</feature>
<dbReference type="Pfam" id="PF12796">
    <property type="entry name" value="Ank_2"/>
    <property type="match status" value="2"/>
</dbReference>
<keyword evidence="5" id="KW-0631">Potassium channel</keyword>
<proteinExistence type="inferred from homology"/>
<dbReference type="Proteomes" id="UP001465755">
    <property type="component" value="Unassembled WGS sequence"/>
</dbReference>
<name>A0AAW1PMP8_9CHLO</name>
<evidence type="ECO:0000256" key="13">
    <source>
        <dbReference type="SAM" id="Phobius"/>
    </source>
</evidence>
<keyword evidence="3" id="KW-0813">Transport</keyword>
<keyword evidence="5" id="KW-0630">Potassium</keyword>
<feature type="repeat" description="ANK" evidence="11">
    <location>
        <begin position="649"/>
        <end position="681"/>
    </location>
</feature>
<keyword evidence="5" id="KW-0633">Potassium transport</keyword>
<evidence type="ECO:0000256" key="5">
    <source>
        <dbReference type="ARBA" id="ARBA00022826"/>
    </source>
</evidence>
<dbReference type="AlphaFoldDB" id="A0AAW1PMP8"/>
<keyword evidence="8" id="KW-0406">Ion transport</keyword>
<dbReference type="PROSITE" id="PS50297">
    <property type="entry name" value="ANK_REP_REGION"/>
    <property type="match status" value="3"/>
</dbReference>
<evidence type="ECO:0000256" key="2">
    <source>
        <dbReference type="ARBA" id="ARBA00007929"/>
    </source>
</evidence>
<dbReference type="InterPro" id="IPR045319">
    <property type="entry name" value="KAT/AKT"/>
</dbReference>
<feature type="transmembrane region" description="Helical" evidence="13">
    <location>
        <begin position="84"/>
        <end position="108"/>
    </location>
</feature>
<evidence type="ECO:0000256" key="3">
    <source>
        <dbReference type="ARBA" id="ARBA00022448"/>
    </source>
</evidence>
<feature type="transmembrane region" description="Helical" evidence="13">
    <location>
        <begin position="234"/>
        <end position="255"/>
    </location>
</feature>
<dbReference type="InterPro" id="IPR003938">
    <property type="entry name" value="K_chnl_volt-dep_EAG/ELK/ERG"/>
</dbReference>
<evidence type="ECO:0000256" key="10">
    <source>
        <dbReference type="ARBA" id="ARBA00023303"/>
    </source>
</evidence>
<evidence type="ECO:0000256" key="4">
    <source>
        <dbReference type="ARBA" id="ARBA00022692"/>
    </source>
</evidence>
<evidence type="ECO:0000256" key="12">
    <source>
        <dbReference type="SAM" id="MobiDB-lite"/>
    </source>
</evidence>
<evidence type="ECO:0000256" key="7">
    <source>
        <dbReference type="ARBA" id="ARBA00022989"/>
    </source>
</evidence>
<dbReference type="Gene3D" id="1.10.287.630">
    <property type="entry name" value="Helix hairpin bin"/>
    <property type="match status" value="1"/>
</dbReference>
<keyword evidence="4 13" id="KW-0812">Transmembrane</keyword>
<accession>A0AAW1PMP8</accession>
<organism evidence="15 16">
    <name type="scientific">Symbiochloris irregularis</name>
    <dbReference type="NCBI Taxonomy" id="706552"/>
    <lineage>
        <taxon>Eukaryota</taxon>
        <taxon>Viridiplantae</taxon>
        <taxon>Chlorophyta</taxon>
        <taxon>core chlorophytes</taxon>
        <taxon>Trebouxiophyceae</taxon>
        <taxon>Trebouxiales</taxon>
        <taxon>Trebouxiaceae</taxon>
        <taxon>Symbiochloris</taxon>
    </lineage>
</organism>
<feature type="transmembrane region" description="Helical" evidence="13">
    <location>
        <begin position="305"/>
        <end position="330"/>
    </location>
</feature>
<dbReference type="InterPro" id="IPR002110">
    <property type="entry name" value="Ankyrin_rpt"/>
</dbReference>
<feature type="repeat" description="ANK" evidence="11">
    <location>
        <begin position="682"/>
        <end position="714"/>
    </location>
</feature>
<comment type="similarity">
    <text evidence="2">Belongs to the potassium channel family. Plant (TC 1.A.1.4) subfamily.</text>
</comment>
<protein>
    <recommendedName>
        <fullName evidence="14">Cyclic nucleotide-binding domain-containing protein</fullName>
    </recommendedName>
</protein>
<dbReference type="SUPFAM" id="SSF48403">
    <property type="entry name" value="Ankyrin repeat"/>
    <property type="match status" value="1"/>
</dbReference>
<dbReference type="InterPro" id="IPR000595">
    <property type="entry name" value="cNMP-bd_dom"/>
</dbReference>
<evidence type="ECO:0000256" key="1">
    <source>
        <dbReference type="ARBA" id="ARBA00004141"/>
    </source>
</evidence>
<dbReference type="GO" id="GO:0034702">
    <property type="term" value="C:monoatomic ion channel complex"/>
    <property type="evidence" value="ECO:0007669"/>
    <property type="project" value="UniProtKB-KW"/>
</dbReference>
<keyword evidence="9 13" id="KW-0472">Membrane</keyword>
<dbReference type="PRINTS" id="PR01463">
    <property type="entry name" value="EAGCHANLFMLY"/>
</dbReference>
<dbReference type="Pfam" id="PF00520">
    <property type="entry name" value="Ion_trans"/>
    <property type="match status" value="1"/>
</dbReference>
<dbReference type="EMBL" id="JALJOQ010000014">
    <property type="protein sequence ID" value="KAK9810819.1"/>
    <property type="molecule type" value="Genomic_DNA"/>
</dbReference>
<feature type="compositionally biased region" description="Polar residues" evidence="12">
    <location>
        <begin position="611"/>
        <end position="624"/>
    </location>
</feature>
<dbReference type="SMART" id="SM00248">
    <property type="entry name" value="ANK"/>
    <property type="match status" value="5"/>
</dbReference>
<reference evidence="15 16" key="1">
    <citation type="journal article" date="2024" name="Nat. Commun.">
        <title>Phylogenomics reveals the evolutionary origins of lichenization in chlorophyte algae.</title>
        <authorList>
            <person name="Puginier C."/>
            <person name="Libourel C."/>
            <person name="Otte J."/>
            <person name="Skaloud P."/>
            <person name="Haon M."/>
            <person name="Grisel S."/>
            <person name="Petersen M."/>
            <person name="Berrin J.G."/>
            <person name="Delaux P.M."/>
            <person name="Dal Grande F."/>
            <person name="Keller J."/>
        </authorList>
    </citation>
    <scope>NUCLEOTIDE SEQUENCE [LARGE SCALE GENOMIC DNA]</scope>
    <source>
        <strain evidence="15 16">SAG 2036</strain>
    </source>
</reference>
<evidence type="ECO:0000313" key="15">
    <source>
        <dbReference type="EMBL" id="KAK9810819.1"/>
    </source>
</evidence>
<dbReference type="InterPro" id="IPR014710">
    <property type="entry name" value="RmlC-like_jellyroll"/>
</dbReference>
<keyword evidence="11" id="KW-0040">ANK repeat</keyword>
<gene>
    <name evidence="15" type="ORF">WJX73_009788</name>
</gene>
<feature type="region of interest" description="Disordered" evidence="12">
    <location>
        <begin position="1"/>
        <end position="44"/>
    </location>
</feature>
<evidence type="ECO:0000259" key="14">
    <source>
        <dbReference type="PROSITE" id="PS50042"/>
    </source>
</evidence>
<dbReference type="InterPro" id="IPR036770">
    <property type="entry name" value="Ankyrin_rpt-contain_sf"/>
</dbReference>
<feature type="transmembrane region" description="Helical" evidence="13">
    <location>
        <begin position="208"/>
        <end position="228"/>
    </location>
</feature>
<evidence type="ECO:0000256" key="9">
    <source>
        <dbReference type="ARBA" id="ARBA00023136"/>
    </source>
</evidence>
<feature type="repeat" description="ANK" evidence="11">
    <location>
        <begin position="781"/>
        <end position="805"/>
    </location>
</feature>
<feature type="compositionally biased region" description="Low complexity" evidence="12">
    <location>
        <begin position="21"/>
        <end position="30"/>
    </location>
</feature>
<dbReference type="GO" id="GO:0005249">
    <property type="term" value="F:voltage-gated potassium channel activity"/>
    <property type="evidence" value="ECO:0007669"/>
    <property type="project" value="InterPro"/>
</dbReference>
<keyword evidence="10" id="KW-0407">Ion channel</keyword>
<dbReference type="InterPro" id="IPR018490">
    <property type="entry name" value="cNMP-bd_dom_sf"/>
</dbReference>
<dbReference type="PANTHER" id="PTHR45743:SF2">
    <property type="entry name" value="POTASSIUM CHANNEL AKT1"/>
    <property type="match status" value="1"/>
</dbReference>
<dbReference type="InterPro" id="IPR005821">
    <property type="entry name" value="Ion_trans_dom"/>
</dbReference>
<dbReference type="CDD" id="cd00038">
    <property type="entry name" value="CAP_ED"/>
    <property type="match status" value="1"/>
</dbReference>
<evidence type="ECO:0000256" key="11">
    <source>
        <dbReference type="PROSITE-ProRule" id="PRU00023"/>
    </source>
</evidence>
<feature type="domain" description="Cyclic nucleotide-binding" evidence="14">
    <location>
        <begin position="407"/>
        <end position="542"/>
    </location>
</feature>